<dbReference type="InterPro" id="IPR036249">
    <property type="entry name" value="Thioredoxin-like_sf"/>
</dbReference>
<dbReference type="EMBL" id="CP016379">
    <property type="protein sequence ID" value="AZR73262.1"/>
    <property type="molecule type" value="Genomic_DNA"/>
</dbReference>
<reference evidence="2 3" key="1">
    <citation type="submission" date="2016-07" db="EMBL/GenBank/DDBJ databases">
        <title>Genome and transcriptome analysis of iron-reducing fermentative bacteria Anoxybacter fermentans.</title>
        <authorList>
            <person name="Zeng X."/>
            <person name="Shao Z."/>
        </authorList>
    </citation>
    <scope>NUCLEOTIDE SEQUENCE [LARGE SCALE GENOMIC DNA]</scope>
    <source>
        <strain evidence="2 3">DY22613</strain>
    </source>
</reference>
<dbReference type="KEGG" id="aft:BBF96_07610"/>
<dbReference type="Proteomes" id="UP000267250">
    <property type="component" value="Chromosome"/>
</dbReference>
<dbReference type="AlphaFoldDB" id="A0A3Q9HQT5"/>
<accession>A0A3Q9HQT5</accession>
<dbReference type="SUPFAM" id="SSF52833">
    <property type="entry name" value="Thioredoxin-like"/>
    <property type="match status" value="1"/>
</dbReference>
<dbReference type="RefSeq" id="WP_127016589.1">
    <property type="nucleotide sequence ID" value="NZ_CP016379.1"/>
</dbReference>
<dbReference type="Pfam" id="PF00578">
    <property type="entry name" value="AhpC-TSA"/>
    <property type="match status" value="1"/>
</dbReference>
<dbReference type="OrthoDB" id="9809733at2"/>
<dbReference type="GO" id="GO:0016491">
    <property type="term" value="F:oxidoreductase activity"/>
    <property type="evidence" value="ECO:0007669"/>
    <property type="project" value="InterPro"/>
</dbReference>
<organism evidence="2 3">
    <name type="scientific">Anoxybacter fermentans</name>
    <dbReference type="NCBI Taxonomy" id="1323375"/>
    <lineage>
        <taxon>Bacteria</taxon>
        <taxon>Bacillati</taxon>
        <taxon>Bacillota</taxon>
        <taxon>Clostridia</taxon>
        <taxon>Halanaerobiales</taxon>
        <taxon>Anoxybacter</taxon>
    </lineage>
</organism>
<dbReference type="GO" id="GO:0016209">
    <property type="term" value="F:antioxidant activity"/>
    <property type="evidence" value="ECO:0007669"/>
    <property type="project" value="InterPro"/>
</dbReference>
<dbReference type="Gene3D" id="3.40.30.10">
    <property type="entry name" value="Glutaredoxin"/>
    <property type="match status" value="1"/>
</dbReference>
<dbReference type="InterPro" id="IPR017937">
    <property type="entry name" value="Thioredoxin_CS"/>
</dbReference>
<dbReference type="PROSITE" id="PS00194">
    <property type="entry name" value="THIOREDOXIN_1"/>
    <property type="match status" value="1"/>
</dbReference>
<proteinExistence type="predicted"/>
<protein>
    <recommendedName>
        <fullName evidence="1">Thioredoxin domain-containing protein</fullName>
    </recommendedName>
</protein>
<dbReference type="InterPro" id="IPR000866">
    <property type="entry name" value="AhpC/TSA"/>
</dbReference>
<keyword evidence="3" id="KW-1185">Reference proteome</keyword>
<feature type="domain" description="Thioredoxin" evidence="1">
    <location>
        <begin position="62"/>
        <end position="200"/>
    </location>
</feature>
<dbReference type="InterPro" id="IPR050553">
    <property type="entry name" value="Thioredoxin_ResA/DsbE_sf"/>
</dbReference>
<dbReference type="InterPro" id="IPR013766">
    <property type="entry name" value="Thioredoxin_domain"/>
</dbReference>
<dbReference type="PANTHER" id="PTHR42852">
    <property type="entry name" value="THIOL:DISULFIDE INTERCHANGE PROTEIN DSBE"/>
    <property type="match status" value="1"/>
</dbReference>
<evidence type="ECO:0000313" key="2">
    <source>
        <dbReference type="EMBL" id="AZR73262.1"/>
    </source>
</evidence>
<dbReference type="CDD" id="cd02966">
    <property type="entry name" value="TlpA_like_family"/>
    <property type="match status" value="1"/>
</dbReference>
<gene>
    <name evidence="2" type="ORF">BBF96_07610</name>
</gene>
<evidence type="ECO:0000313" key="3">
    <source>
        <dbReference type="Proteomes" id="UP000267250"/>
    </source>
</evidence>
<dbReference type="PROSITE" id="PS51352">
    <property type="entry name" value="THIOREDOXIN_2"/>
    <property type="match status" value="1"/>
</dbReference>
<name>A0A3Q9HQT5_9FIRM</name>
<sequence>MKFKQLFLGLMVLVLVSAALLIYSNNEQWILAKESETNIEAEEEPTEKTSEEKEQDEKIYGIYPGFYAPDFTLKNLKNEKVSLSDFQGKYVLLNFWAIWCPPCRAEMPDLDRFYRENQEEFVILGIELGSNEESVREFVQKGGYQYPIVLDTDKYIGGNIYRVSAVPTTYIINREGRILHVIRGAINYKILNKIKEILLSEE</sequence>
<dbReference type="PANTHER" id="PTHR42852:SF13">
    <property type="entry name" value="PROTEIN DIPZ"/>
    <property type="match status" value="1"/>
</dbReference>
<evidence type="ECO:0000259" key="1">
    <source>
        <dbReference type="PROSITE" id="PS51352"/>
    </source>
</evidence>